<dbReference type="Proteomes" id="UP000221024">
    <property type="component" value="Unassembled WGS sequence"/>
</dbReference>
<evidence type="ECO:0000313" key="2">
    <source>
        <dbReference type="Proteomes" id="UP000221024"/>
    </source>
</evidence>
<gene>
    <name evidence="1" type="ORF">CRI93_08445</name>
</gene>
<sequence>MRDFARVDPRRIRNGDYWFDNPQPTRYFFAPSAIGLREGNGYYQNTWVLFNNVNYGVSDRFSIGAGTVPVFLFGEGVFPIWVLPKVSFSNASANRHLTVGGVLGGVVGEGESASVGLLYTSGTLGGPDRNLTAGIGYGYQNGSLADTPFFNVSGMTRVSKRFYLVSENYFFSGDEVNGLVSFGLRYAPEDFAVDFGLVRPLAGDLDSFIAFPWLGVALPF</sequence>
<name>A0A2H3NLA7_9BACT</name>
<dbReference type="AlphaFoldDB" id="A0A2H3NLA7"/>
<comment type="caution">
    <text evidence="1">The sequence shown here is derived from an EMBL/GenBank/DDBJ whole genome shotgun (WGS) entry which is preliminary data.</text>
</comment>
<reference evidence="1 2" key="1">
    <citation type="submission" date="2017-10" db="EMBL/GenBank/DDBJ databases">
        <title>Draft genome of Longimonas halophila.</title>
        <authorList>
            <person name="Goh K.M."/>
            <person name="Shamsir M.S."/>
            <person name="Lim S.W."/>
        </authorList>
    </citation>
    <scope>NUCLEOTIDE SEQUENCE [LARGE SCALE GENOMIC DNA]</scope>
    <source>
        <strain evidence="1 2">KCTC 42399</strain>
    </source>
</reference>
<keyword evidence="2" id="KW-1185">Reference proteome</keyword>
<evidence type="ECO:0000313" key="1">
    <source>
        <dbReference type="EMBL" id="PEN06808.1"/>
    </source>
</evidence>
<proteinExistence type="predicted"/>
<dbReference type="EMBL" id="PDEP01000007">
    <property type="protein sequence ID" value="PEN06808.1"/>
    <property type="molecule type" value="Genomic_DNA"/>
</dbReference>
<organism evidence="1 2">
    <name type="scientific">Longimonas halophila</name>
    <dbReference type="NCBI Taxonomy" id="1469170"/>
    <lineage>
        <taxon>Bacteria</taxon>
        <taxon>Pseudomonadati</taxon>
        <taxon>Rhodothermota</taxon>
        <taxon>Rhodothermia</taxon>
        <taxon>Rhodothermales</taxon>
        <taxon>Salisaetaceae</taxon>
        <taxon>Longimonas</taxon>
    </lineage>
</organism>
<dbReference type="OrthoDB" id="1116368at2"/>
<protein>
    <submittedName>
        <fullName evidence="1">Uncharacterized protein</fullName>
    </submittedName>
</protein>
<accession>A0A2H3NLA7</accession>